<dbReference type="AlphaFoldDB" id="C3YDZ6"/>
<evidence type="ECO:0000256" key="3">
    <source>
        <dbReference type="ARBA" id="ARBA00023303"/>
    </source>
</evidence>
<sequence length="240" mass="26957">MDERFLGLVRNNDVVGVSVALMEESVNSDARPNLGTLRDEFGRSVLELAVDRGLHEVAEVLLDHGVPMGDALLYTVDREDITAVQILLKTALRDKSLERTYGVDIEALRDVCWKRENYRPQLEELADQCETFAVELLGEVRTTKEIETVLGHRCSPEDSPSGKAVCTLQLAVDLEMKQFVTHPLSFDHVNILTYRELIGFHRYFTGWEKWSSAYALCVTTATGLAYPFLCLAHLLAPTSK</sequence>
<dbReference type="InterPro" id="IPR036770">
    <property type="entry name" value="Ankyrin_rpt-contain_sf"/>
</dbReference>
<reference evidence="4" key="1">
    <citation type="journal article" date="2008" name="Nature">
        <title>The amphioxus genome and the evolution of the chordate karyotype.</title>
        <authorList>
            <consortium name="US DOE Joint Genome Institute (JGI-PGF)"/>
            <person name="Putnam N.H."/>
            <person name="Butts T."/>
            <person name="Ferrier D.E.K."/>
            <person name="Furlong R.F."/>
            <person name="Hellsten U."/>
            <person name="Kawashima T."/>
            <person name="Robinson-Rechavi M."/>
            <person name="Shoguchi E."/>
            <person name="Terry A."/>
            <person name="Yu J.-K."/>
            <person name="Benito-Gutierrez E.L."/>
            <person name="Dubchak I."/>
            <person name="Garcia-Fernandez J."/>
            <person name="Gibson-Brown J.J."/>
            <person name="Grigoriev I.V."/>
            <person name="Horton A.C."/>
            <person name="de Jong P.J."/>
            <person name="Jurka J."/>
            <person name="Kapitonov V.V."/>
            <person name="Kohara Y."/>
            <person name="Kuroki Y."/>
            <person name="Lindquist E."/>
            <person name="Lucas S."/>
            <person name="Osoegawa K."/>
            <person name="Pennacchio L.A."/>
            <person name="Salamov A.A."/>
            <person name="Satou Y."/>
            <person name="Sauka-Spengler T."/>
            <person name="Schmutz J."/>
            <person name="Shin-I T."/>
            <person name="Toyoda A."/>
            <person name="Bronner-Fraser M."/>
            <person name="Fujiyama A."/>
            <person name="Holland L.Z."/>
            <person name="Holland P.W.H."/>
            <person name="Satoh N."/>
            <person name="Rokhsar D.S."/>
        </authorList>
    </citation>
    <scope>NUCLEOTIDE SEQUENCE [LARGE SCALE GENOMIC DNA]</scope>
    <source>
        <strain evidence="4">S238N-H82</strain>
        <tissue evidence="4">Testes</tissue>
    </source>
</reference>
<name>C3YDZ6_BRAFL</name>
<evidence type="ECO:0008006" key="5">
    <source>
        <dbReference type="Google" id="ProtNLM"/>
    </source>
</evidence>
<proteinExistence type="predicted"/>
<gene>
    <name evidence="4" type="ORF">BRAFLDRAFT_94303</name>
</gene>
<organism>
    <name type="scientific">Branchiostoma floridae</name>
    <name type="common">Florida lancelet</name>
    <name type="synonym">Amphioxus</name>
    <dbReference type="NCBI Taxonomy" id="7739"/>
    <lineage>
        <taxon>Eukaryota</taxon>
        <taxon>Metazoa</taxon>
        <taxon>Chordata</taxon>
        <taxon>Cephalochordata</taxon>
        <taxon>Leptocardii</taxon>
        <taxon>Amphioxiformes</taxon>
        <taxon>Branchiostomatidae</taxon>
        <taxon>Branchiostoma</taxon>
    </lineage>
</organism>
<dbReference type="EMBL" id="GG666504">
    <property type="protein sequence ID" value="EEN61615.1"/>
    <property type="molecule type" value="Genomic_DNA"/>
</dbReference>
<dbReference type="Gene3D" id="1.25.40.20">
    <property type="entry name" value="Ankyrin repeat-containing domain"/>
    <property type="match status" value="1"/>
</dbReference>
<evidence type="ECO:0000256" key="1">
    <source>
        <dbReference type="ARBA" id="ARBA00022448"/>
    </source>
</evidence>
<protein>
    <recommendedName>
        <fullName evidence="5">Transient receptor ion channel domain-containing protein</fullName>
    </recommendedName>
</protein>
<dbReference type="SUPFAM" id="SSF48403">
    <property type="entry name" value="Ankyrin repeat"/>
    <property type="match status" value="1"/>
</dbReference>
<evidence type="ECO:0000313" key="4">
    <source>
        <dbReference type="EMBL" id="EEN61615.1"/>
    </source>
</evidence>
<dbReference type="InterPro" id="IPR002153">
    <property type="entry name" value="TRPC_channel"/>
</dbReference>
<dbReference type="GO" id="GO:0005262">
    <property type="term" value="F:calcium channel activity"/>
    <property type="evidence" value="ECO:0007669"/>
    <property type="project" value="InterPro"/>
</dbReference>
<dbReference type="InParanoid" id="C3YDZ6"/>
<dbReference type="eggNOG" id="KOG3609">
    <property type="taxonomic scope" value="Eukaryota"/>
</dbReference>
<accession>C3YDZ6</accession>
<dbReference type="PANTHER" id="PTHR10117:SF54">
    <property type="entry name" value="TRANSIENT RECEPTOR POTENTIAL-GAMMA PROTEIN"/>
    <property type="match status" value="1"/>
</dbReference>
<dbReference type="GO" id="GO:0016020">
    <property type="term" value="C:membrane"/>
    <property type="evidence" value="ECO:0007669"/>
    <property type="project" value="InterPro"/>
</dbReference>
<keyword evidence="3" id="KW-0407">Ion channel</keyword>
<feature type="non-terminal residue" evidence="4">
    <location>
        <position position="240"/>
    </location>
</feature>
<keyword evidence="2" id="KW-0406">Ion transport</keyword>
<dbReference type="PANTHER" id="PTHR10117">
    <property type="entry name" value="TRANSIENT RECEPTOR POTENTIAL CHANNEL"/>
    <property type="match status" value="1"/>
</dbReference>
<evidence type="ECO:0000256" key="2">
    <source>
        <dbReference type="ARBA" id="ARBA00023065"/>
    </source>
</evidence>
<keyword evidence="1" id="KW-0813">Transport</keyword>